<feature type="transmembrane region" description="Helical" evidence="1">
    <location>
        <begin position="7"/>
        <end position="29"/>
    </location>
</feature>
<dbReference type="Proteomes" id="UP000199182">
    <property type="component" value="Unassembled WGS sequence"/>
</dbReference>
<keyword evidence="1" id="KW-0812">Transmembrane</keyword>
<keyword evidence="1" id="KW-0472">Membrane</keyword>
<protein>
    <submittedName>
        <fullName evidence="2">Uncharacterized protein</fullName>
    </submittedName>
</protein>
<name>A0A1G9UFD7_9FIRM</name>
<evidence type="ECO:0000313" key="3">
    <source>
        <dbReference type="Proteomes" id="UP000199182"/>
    </source>
</evidence>
<keyword evidence="1" id="KW-1133">Transmembrane helix</keyword>
<reference evidence="2 3" key="1">
    <citation type="submission" date="2016-10" db="EMBL/GenBank/DDBJ databases">
        <authorList>
            <person name="de Groot N.N."/>
        </authorList>
    </citation>
    <scope>NUCLEOTIDE SEQUENCE [LARGE SCALE GENOMIC DNA]</scope>
    <source>
        <strain evidence="2 3">CGMCC 1.5012</strain>
    </source>
</reference>
<dbReference type="EMBL" id="FNID01000002">
    <property type="protein sequence ID" value="SDM58677.1"/>
    <property type="molecule type" value="Genomic_DNA"/>
</dbReference>
<dbReference type="AlphaFoldDB" id="A0A1G9UFD7"/>
<gene>
    <name evidence="2" type="ORF">SAMN05192585_1022</name>
</gene>
<dbReference type="RefSeq" id="WP_162840261.1">
    <property type="nucleotide sequence ID" value="NZ_FNID01000002.1"/>
</dbReference>
<accession>A0A1G9UFD7</accession>
<evidence type="ECO:0000256" key="1">
    <source>
        <dbReference type="SAM" id="Phobius"/>
    </source>
</evidence>
<proteinExistence type="predicted"/>
<evidence type="ECO:0000313" key="2">
    <source>
        <dbReference type="EMBL" id="SDM58677.1"/>
    </source>
</evidence>
<keyword evidence="3" id="KW-1185">Reference proteome</keyword>
<organism evidence="2 3">
    <name type="scientific">Acetanaerobacterium elongatum</name>
    <dbReference type="NCBI Taxonomy" id="258515"/>
    <lineage>
        <taxon>Bacteria</taxon>
        <taxon>Bacillati</taxon>
        <taxon>Bacillota</taxon>
        <taxon>Clostridia</taxon>
        <taxon>Eubacteriales</taxon>
        <taxon>Oscillospiraceae</taxon>
        <taxon>Acetanaerobacterium</taxon>
    </lineage>
</organism>
<dbReference type="STRING" id="258515.SAMN05192585_1022"/>
<sequence length="47" mass="5502">MNKSIRAFFTAVGVITVVTAAVFFILRYIDNRVHEEKWKDYYDCGIT</sequence>